<dbReference type="EMBL" id="AMEP01000073">
    <property type="protein sequence ID" value="EKY01240.1"/>
    <property type="molecule type" value="Genomic_DNA"/>
</dbReference>
<name>L1ND75_9BACT</name>
<evidence type="ECO:0000256" key="1">
    <source>
        <dbReference type="SAM" id="SignalP"/>
    </source>
</evidence>
<accession>L1ND75</accession>
<reference evidence="2 3" key="1">
    <citation type="submission" date="2012-05" db="EMBL/GenBank/DDBJ databases">
        <authorList>
            <person name="Weinstock G."/>
            <person name="Sodergren E."/>
            <person name="Lobos E.A."/>
            <person name="Fulton L."/>
            <person name="Fulton R."/>
            <person name="Courtney L."/>
            <person name="Fronick C."/>
            <person name="O'Laughlin M."/>
            <person name="Godfrey J."/>
            <person name="Wilson R.M."/>
            <person name="Miner T."/>
            <person name="Farmer C."/>
            <person name="Delehaunty K."/>
            <person name="Cordes M."/>
            <person name="Minx P."/>
            <person name="Tomlinson C."/>
            <person name="Chen J."/>
            <person name="Wollam A."/>
            <person name="Pepin K.H."/>
            <person name="Bhonagiri V."/>
            <person name="Zhang X."/>
            <person name="Suruliraj S."/>
            <person name="Warren W."/>
            <person name="Mitreva M."/>
            <person name="Mardis E.R."/>
            <person name="Wilson R.K."/>
        </authorList>
    </citation>
    <scope>NUCLEOTIDE SEQUENCE [LARGE SCALE GENOMIC DNA]</scope>
    <source>
        <strain evidence="2 3">F0055</strain>
    </source>
</reference>
<dbReference type="PATRIC" id="fig|1127699.3.peg.982"/>
<feature type="chain" id="PRO_5003955051" evidence="1">
    <location>
        <begin position="29"/>
        <end position="976"/>
    </location>
</feature>
<dbReference type="STRING" id="1127699.HMPREF9151_01066"/>
<dbReference type="Proteomes" id="UP000010433">
    <property type="component" value="Unassembled WGS sequence"/>
</dbReference>
<sequence>MTTKQFFASCVKATFTLATVVMMSAAFTACSSDKDDGGSSTLPEAAPQTVTIDGVEKTVVRTEHIVRPNGNYEISLYLDNSGFEVVRMVMNKERHMYVDIDLTKKEEKTDEVYWTFEYKSGSTKLAGMSASSDPKSNGKRTFITGTLHASVNDGGKVDFMLKNGRVLDENDEQRTITINYSGETQMPGANSLIINGSNQKILKAEYKRNIYNRYTLLLYFSTDGQKVVEINLNGDKHFGPNINLTKTESEEIPYKKGGNWSVRFSELNSNSSPYASGSPRENITFNSGNLVVTGDPGRGVSIRIENVTTYSKYEEVGNTLSLRYSGAMTFIPEEPQPDPKPNTFTLDKYNEYSIQLVEYEELGQNRYKFNLYTSTAKDQYVTFYLDESLHPGQDIDLTKKESKHDADYWLIDIYDEGSKLMAKASGNPNDNIQVFHTGTLSVRGNHYNELELTLKSGTLKDVNGDRRVITLHYKGKAIHKPLPPARQGYVTIDGVDKKILRAESRELDKGTYYIDLILSTNGKERINMVLNQNKHFNKNFDLSKAESYDGVDNYTINYFDANDKQVIHTNGNVSNFNTGILEVYNSVPKPGYTPVIKIENGRVRDTDGKVRTLTMYCKNRFTEAVLPDAPRGYVVLDGIKKPIVKAEYTRSRRYNEYWLHFYLDNAGSEVLRIDISKYLHTNKVTNLTYKETQHDGYPYWSVLYSKNNRWYIKTSGDPTDANLNTCLAGKLNIEGRINKSIYVDLSNGFVRNELKLLHTLTLRYLGKLTESANSEKFVEYIDLGLPSGLKWGTRNLGALDPEDVGDYYAWGETQSKTEFTWENFKWQGGFSSHGLPVASKYTKQKQRLDPADDAATVNLGVEYRMPDPLEIVELIDKCRWTWTTLNGANGYQILGPNGNTIFLPAGGYCSEKEKYNNTIEGHYNSREVHVYPASSIGVKFSKNKIECRTRKGGWGYPDEYQFMAMEWGLPVRAVRP</sequence>
<evidence type="ECO:0000313" key="2">
    <source>
        <dbReference type="EMBL" id="EKY01240.1"/>
    </source>
</evidence>
<evidence type="ECO:0000313" key="3">
    <source>
        <dbReference type="Proteomes" id="UP000010433"/>
    </source>
</evidence>
<dbReference type="HOGENOM" id="CLU_304396_0_0_10"/>
<feature type="signal peptide" evidence="1">
    <location>
        <begin position="1"/>
        <end position="28"/>
    </location>
</feature>
<dbReference type="RefSeq" id="WP_009162280.1">
    <property type="nucleotide sequence ID" value="NZ_KB290987.1"/>
</dbReference>
<dbReference type="PROSITE" id="PS51257">
    <property type="entry name" value="PROKAR_LIPOPROTEIN"/>
    <property type="match status" value="1"/>
</dbReference>
<keyword evidence="1" id="KW-0732">Signal</keyword>
<keyword evidence="3" id="KW-1185">Reference proteome</keyword>
<proteinExistence type="predicted"/>
<organism evidence="2 3">
    <name type="scientific">Hoylesella saccharolytica F0055</name>
    <dbReference type="NCBI Taxonomy" id="1127699"/>
    <lineage>
        <taxon>Bacteria</taxon>
        <taxon>Pseudomonadati</taxon>
        <taxon>Bacteroidota</taxon>
        <taxon>Bacteroidia</taxon>
        <taxon>Bacteroidales</taxon>
        <taxon>Prevotellaceae</taxon>
        <taxon>Hoylesella</taxon>
    </lineage>
</organism>
<protein>
    <submittedName>
        <fullName evidence="2">Uncharacterized protein</fullName>
    </submittedName>
</protein>
<dbReference type="OrthoDB" id="1048052at2"/>
<dbReference type="AlphaFoldDB" id="L1ND75"/>
<gene>
    <name evidence="2" type="ORF">HMPREF9151_01066</name>
</gene>
<comment type="caution">
    <text evidence="2">The sequence shown here is derived from an EMBL/GenBank/DDBJ whole genome shotgun (WGS) entry which is preliminary data.</text>
</comment>